<organism evidence="1 2">
    <name type="scientific">Actinomadura yumaensis</name>
    <dbReference type="NCBI Taxonomy" id="111807"/>
    <lineage>
        <taxon>Bacteria</taxon>
        <taxon>Bacillati</taxon>
        <taxon>Actinomycetota</taxon>
        <taxon>Actinomycetes</taxon>
        <taxon>Streptosporangiales</taxon>
        <taxon>Thermomonosporaceae</taxon>
        <taxon>Actinomadura</taxon>
    </lineage>
</organism>
<dbReference type="InterPro" id="IPR046038">
    <property type="entry name" value="DUF5996"/>
</dbReference>
<evidence type="ECO:0000313" key="1">
    <source>
        <dbReference type="EMBL" id="MFC6885132.1"/>
    </source>
</evidence>
<evidence type="ECO:0000313" key="2">
    <source>
        <dbReference type="Proteomes" id="UP001596380"/>
    </source>
</evidence>
<name>A0ABW2CUF6_9ACTN</name>
<dbReference type="RefSeq" id="WP_175250963.1">
    <property type="nucleotide sequence ID" value="NZ_JBHSXE010000001.1"/>
</dbReference>
<dbReference type="Pfam" id="PF19459">
    <property type="entry name" value="DUF5996"/>
    <property type="match status" value="1"/>
</dbReference>
<accession>A0ABW2CUF6</accession>
<comment type="caution">
    <text evidence="1">The sequence shown here is derived from an EMBL/GenBank/DDBJ whole genome shotgun (WGS) entry which is preliminary data.</text>
</comment>
<gene>
    <name evidence="1" type="ORF">ACFQKB_35625</name>
</gene>
<protein>
    <submittedName>
        <fullName evidence="1">DUF5996 family protein</fullName>
    </submittedName>
</protein>
<reference evidence="2" key="1">
    <citation type="journal article" date="2019" name="Int. J. Syst. Evol. Microbiol.">
        <title>The Global Catalogue of Microorganisms (GCM) 10K type strain sequencing project: providing services to taxonomists for standard genome sequencing and annotation.</title>
        <authorList>
            <consortium name="The Broad Institute Genomics Platform"/>
            <consortium name="The Broad Institute Genome Sequencing Center for Infectious Disease"/>
            <person name="Wu L."/>
            <person name="Ma J."/>
        </authorList>
    </citation>
    <scope>NUCLEOTIDE SEQUENCE [LARGE SCALE GENOMIC DNA]</scope>
    <source>
        <strain evidence="2">JCM 3369</strain>
    </source>
</reference>
<keyword evidence="2" id="KW-1185">Reference proteome</keyword>
<dbReference type="Proteomes" id="UP001596380">
    <property type="component" value="Unassembled WGS sequence"/>
</dbReference>
<proteinExistence type="predicted"/>
<sequence>MENALPDLPLMGWGPTKDTLHLFTQVVGKIQLASAPPRNHWWHATLRVNEHGYGTGRMVRDGVSFGIAFDLVRHRLVVRTPGREEAIPLRDGLSVAEFYSSLFALLRELGVNVEIKAEPFGVPMTTPFADDTEHDAYDRERVEDYRRALLWVDEVFREFQGWFCGKSSPVQLFWHSFDLATARFSGRAAPEMKDADRVTREAYSHEVISFGWWPGDRAVSAPMFYSYTHPEPEGLAGQPLRPPSAWWEASGSSHQARLSWDDVRAAAEPRDALLDFLQSAYAAGAVTANWPYDDFHSSWCPPRGQVTATPS</sequence>
<dbReference type="EMBL" id="JBHSXS010000034">
    <property type="protein sequence ID" value="MFC6885132.1"/>
    <property type="molecule type" value="Genomic_DNA"/>
</dbReference>